<protein>
    <submittedName>
        <fullName evidence="1">Uncharacterized protein</fullName>
    </submittedName>
</protein>
<name>C3YN52_BRAFL</name>
<dbReference type="InParanoid" id="C3YN52"/>
<accession>C3YN52</accession>
<dbReference type="AlphaFoldDB" id="C3YN52"/>
<reference evidence="1" key="1">
    <citation type="journal article" date="2008" name="Nature">
        <title>The amphioxus genome and the evolution of the chordate karyotype.</title>
        <authorList>
            <consortium name="US DOE Joint Genome Institute (JGI-PGF)"/>
            <person name="Putnam N.H."/>
            <person name="Butts T."/>
            <person name="Ferrier D.E.K."/>
            <person name="Furlong R.F."/>
            <person name="Hellsten U."/>
            <person name="Kawashima T."/>
            <person name="Robinson-Rechavi M."/>
            <person name="Shoguchi E."/>
            <person name="Terry A."/>
            <person name="Yu J.-K."/>
            <person name="Benito-Gutierrez E.L."/>
            <person name="Dubchak I."/>
            <person name="Garcia-Fernandez J."/>
            <person name="Gibson-Brown J.J."/>
            <person name="Grigoriev I.V."/>
            <person name="Horton A.C."/>
            <person name="de Jong P.J."/>
            <person name="Jurka J."/>
            <person name="Kapitonov V.V."/>
            <person name="Kohara Y."/>
            <person name="Kuroki Y."/>
            <person name="Lindquist E."/>
            <person name="Lucas S."/>
            <person name="Osoegawa K."/>
            <person name="Pennacchio L.A."/>
            <person name="Salamov A.A."/>
            <person name="Satou Y."/>
            <person name="Sauka-Spengler T."/>
            <person name="Schmutz J."/>
            <person name="Shin-I T."/>
            <person name="Toyoda A."/>
            <person name="Bronner-Fraser M."/>
            <person name="Fujiyama A."/>
            <person name="Holland L.Z."/>
            <person name="Holland P.W.H."/>
            <person name="Satoh N."/>
            <person name="Rokhsar D.S."/>
        </authorList>
    </citation>
    <scope>NUCLEOTIDE SEQUENCE [LARGE SCALE GENOMIC DNA]</scope>
    <source>
        <strain evidence="1">S238N-H82</strain>
        <tissue evidence="1">Testes</tissue>
    </source>
</reference>
<evidence type="ECO:0000313" key="1">
    <source>
        <dbReference type="EMBL" id="EEN58158.1"/>
    </source>
</evidence>
<sequence length="100" mass="11129">MEAKNLVVVQRCQRSGEDVWPNLLQLAVTENELRPGLGPEGIGQYQNYKTVRQRCQYAAAKRPPSRAGTQLELSWNSAGTQLELGLCTRTELACTYCENG</sequence>
<dbReference type="EMBL" id="GG666533">
    <property type="protein sequence ID" value="EEN58158.1"/>
    <property type="molecule type" value="Genomic_DNA"/>
</dbReference>
<organism>
    <name type="scientific">Branchiostoma floridae</name>
    <name type="common">Florida lancelet</name>
    <name type="synonym">Amphioxus</name>
    <dbReference type="NCBI Taxonomy" id="7739"/>
    <lineage>
        <taxon>Eukaryota</taxon>
        <taxon>Metazoa</taxon>
        <taxon>Chordata</taxon>
        <taxon>Cephalochordata</taxon>
        <taxon>Leptocardii</taxon>
        <taxon>Amphioxiformes</taxon>
        <taxon>Branchiostomatidae</taxon>
        <taxon>Branchiostoma</taxon>
    </lineage>
</organism>
<proteinExistence type="predicted"/>
<gene>
    <name evidence="1" type="ORF">BRAFLDRAFT_97959</name>
</gene>